<evidence type="ECO:0000259" key="2">
    <source>
        <dbReference type="PROSITE" id="PS00036"/>
    </source>
</evidence>
<organism evidence="3 4">
    <name type="scientific">Favolaschia claudopus</name>
    <dbReference type="NCBI Taxonomy" id="2862362"/>
    <lineage>
        <taxon>Eukaryota</taxon>
        <taxon>Fungi</taxon>
        <taxon>Dikarya</taxon>
        <taxon>Basidiomycota</taxon>
        <taxon>Agaricomycotina</taxon>
        <taxon>Agaricomycetes</taxon>
        <taxon>Agaricomycetidae</taxon>
        <taxon>Agaricales</taxon>
        <taxon>Marasmiineae</taxon>
        <taxon>Mycenaceae</taxon>
        <taxon>Favolaschia</taxon>
    </lineage>
</organism>
<dbReference type="Proteomes" id="UP001362999">
    <property type="component" value="Unassembled WGS sequence"/>
</dbReference>
<evidence type="ECO:0000313" key="3">
    <source>
        <dbReference type="EMBL" id="KAK7025174.1"/>
    </source>
</evidence>
<dbReference type="Gene3D" id="3.30.160.60">
    <property type="entry name" value="Classic Zinc Finger"/>
    <property type="match status" value="1"/>
</dbReference>
<protein>
    <recommendedName>
        <fullName evidence="2">BZIP domain-containing protein</fullName>
    </recommendedName>
</protein>
<dbReference type="PROSITE" id="PS00036">
    <property type="entry name" value="BZIP_BASIC"/>
    <property type="match status" value="1"/>
</dbReference>
<feature type="region of interest" description="Disordered" evidence="1">
    <location>
        <begin position="97"/>
        <end position="118"/>
    </location>
</feature>
<dbReference type="AlphaFoldDB" id="A0AAW0BHC6"/>
<name>A0AAW0BHC6_9AGAR</name>
<feature type="domain" description="BZIP" evidence="2">
    <location>
        <begin position="131"/>
        <end position="146"/>
    </location>
</feature>
<dbReference type="Pfam" id="PF00170">
    <property type="entry name" value="bZIP_1"/>
    <property type="match status" value="1"/>
</dbReference>
<comment type="caution">
    <text evidence="3">The sequence shown here is derived from an EMBL/GenBank/DDBJ whole genome shotgun (WGS) entry which is preliminary data.</text>
</comment>
<dbReference type="CDD" id="cd12193">
    <property type="entry name" value="bZIP_GCN4"/>
    <property type="match status" value="1"/>
</dbReference>
<dbReference type="SMART" id="SM00338">
    <property type="entry name" value="BRLZ"/>
    <property type="match status" value="1"/>
</dbReference>
<keyword evidence="4" id="KW-1185">Reference proteome</keyword>
<gene>
    <name evidence="3" type="ORF">R3P38DRAFT_1062821</name>
</gene>
<evidence type="ECO:0000313" key="4">
    <source>
        <dbReference type="Proteomes" id="UP001362999"/>
    </source>
</evidence>
<dbReference type="SUPFAM" id="SSF57959">
    <property type="entry name" value="Leucine zipper domain"/>
    <property type="match status" value="1"/>
</dbReference>
<sequence length="208" mass="23165">MEPNTNDMNMWTFSPNTDINMPSSFDSQNAEAYIDDESQFVTLPLPDSGSPVAPLTGSSSEASPYAPHNIPLPDDAAPFGHGYPHPQHAYVIPRRRRSHDRTPTAHAGGFHYTHNNDPNAMIHAHMDAAARRRRKNTLAARKTRQRKAEYILSLEETVRVLEGEVTVWRERALVARELLRARGFDFDFGSESEYDLGGHGHGHGGDAP</sequence>
<dbReference type="InterPro" id="IPR004827">
    <property type="entry name" value="bZIP"/>
</dbReference>
<accession>A0AAW0BHC6</accession>
<dbReference type="InterPro" id="IPR046347">
    <property type="entry name" value="bZIP_sf"/>
</dbReference>
<feature type="region of interest" description="Disordered" evidence="1">
    <location>
        <begin position="45"/>
        <end position="68"/>
    </location>
</feature>
<evidence type="ECO:0000256" key="1">
    <source>
        <dbReference type="SAM" id="MobiDB-lite"/>
    </source>
</evidence>
<dbReference type="EMBL" id="JAWWNJ010000034">
    <property type="protein sequence ID" value="KAK7025174.1"/>
    <property type="molecule type" value="Genomic_DNA"/>
</dbReference>
<proteinExistence type="predicted"/>
<reference evidence="3 4" key="1">
    <citation type="journal article" date="2024" name="J Genomics">
        <title>Draft genome sequencing and assembly of Favolaschia claudopus CIRM-BRFM 2984 isolated from oak limbs.</title>
        <authorList>
            <person name="Navarro D."/>
            <person name="Drula E."/>
            <person name="Chaduli D."/>
            <person name="Cazenave R."/>
            <person name="Ahrendt S."/>
            <person name="Wang J."/>
            <person name="Lipzen A."/>
            <person name="Daum C."/>
            <person name="Barry K."/>
            <person name="Grigoriev I.V."/>
            <person name="Favel A."/>
            <person name="Rosso M.N."/>
            <person name="Martin F."/>
        </authorList>
    </citation>
    <scope>NUCLEOTIDE SEQUENCE [LARGE SCALE GENOMIC DNA]</scope>
    <source>
        <strain evidence="3 4">CIRM-BRFM 2984</strain>
    </source>
</reference>
<dbReference type="GO" id="GO:0003700">
    <property type="term" value="F:DNA-binding transcription factor activity"/>
    <property type="evidence" value="ECO:0007669"/>
    <property type="project" value="InterPro"/>
</dbReference>